<protein>
    <submittedName>
        <fullName evidence="6">Sporulation initiation phosphotransferase B</fullName>
    </submittedName>
</protein>
<evidence type="ECO:0000256" key="4">
    <source>
        <dbReference type="SAM" id="Coils"/>
    </source>
</evidence>
<keyword evidence="7" id="KW-1185">Reference proteome</keyword>
<dbReference type="InterPro" id="IPR037100">
    <property type="entry name" value="Spo0B_C_sf"/>
</dbReference>
<keyword evidence="4" id="KW-0175">Coiled coil</keyword>
<evidence type="ECO:0000256" key="1">
    <source>
        <dbReference type="ARBA" id="ARBA00022553"/>
    </source>
</evidence>
<accession>A0A9X3WKQ1</accession>
<name>A0A9X3WKQ1_9BACI</name>
<keyword evidence="1" id="KW-0597">Phosphoprotein</keyword>
<dbReference type="Pfam" id="PF14689">
    <property type="entry name" value="SPOB_a"/>
    <property type="match status" value="1"/>
</dbReference>
<dbReference type="InterPro" id="IPR039506">
    <property type="entry name" value="SPOB_a"/>
</dbReference>
<dbReference type="EMBL" id="JAMQJZ010000001">
    <property type="protein sequence ID" value="MDC3419144.1"/>
    <property type="molecule type" value="Genomic_DNA"/>
</dbReference>
<evidence type="ECO:0000256" key="2">
    <source>
        <dbReference type="ARBA" id="ARBA00022679"/>
    </source>
</evidence>
<reference evidence="6" key="1">
    <citation type="submission" date="2022-06" db="EMBL/GenBank/DDBJ databases">
        <title>Aquibacillus sp. a new bacterium isolated from soil saline samples.</title>
        <authorList>
            <person name="Galisteo C."/>
            <person name="De La Haba R."/>
            <person name="Sanchez-Porro C."/>
            <person name="Ventosa A."/>
        </authorList>
    </citation>
    <scope>NUCLEOTIDE SEQUENCE</scope>
    <source>
        <strain evidence="6">JCM 12387</strain>
    </source>
</reference>
<dbReference type="InterPro" id="IPR016120">
    <property type="entry name" value="Sig_transdc_His_kin_SpoOB"/>
</dbReference>
<dbReference type="RefSeq" id="WP_259871986.1">
    <property type="nucleotide sequence ID" value="NZ_JAMQJZ010000001.1"/>
</dbReference>
<dbReference type="GO" id="GO:0000155">
    <property type="term" value="F:phosphorelay sensor kinase activity"/>
    <property type="evidence" value="ECO:0007669"/>
    <property type="project" value="InterPro"/>
</dbReference>
<dbReference type="Gene3D" id="3.30.565.30">
    <property type="entry name" value="Sporulation initiation phosphotransferase B (SpoOB), C-terminal domain"/>
    <property type="match status" value="1"/>
</dbReference>
<dbReference type="SMART" id="SM01317">
    <property type="entry name" value="SPOB_ab"/>
    <property type="match status" value="1"/>
</dbReference>
<keyword evidence="3" id="KW-0418">Kinase</keyword>
<evidence type="ECO:0000256" key="3">
    <source>
        <dbReference type="ARBA" id="ARBA00022777"/>
    </source>
</evidence>
<sequence>MMKEEETVNILRHYRHDWMNQVQLLMGYASMGKLDKVQDKLRESVESAERERKLQNLNIPRTTIWLMSFNWHYDNFRIEYNVETEDKEQSINDQLLHSQFLGIMDVFSKYGMKFELYHGTITIRPSMQIKGAEINLSFSGAFEQIDRLKQAIIEKDDKYKLKIEQLSNGTYACNISWICS</sequence>
<dbReference type="Pfam" id="PF14682">
    <property type="entry name" value="SPOB_ab"/>
    <property type="match status" value="1"/>
</dbReference>
<dbReference type="Proteomes" id="UP001145072">
    <property type="component" value="Unassembled WGS sequence"/>
</dbReference>
<comment type="caution">
    <text evidence="6">The sequence shown here is derived from an EMBL/GenBank/DDBJ whole genome shotgun (WGS) entry which is preliminary data.</text>
</comment>
<evidence type="ECO:0000259" key="5">
    <source>
        <dbReference type="SMART" id="SM01317"/>
    </source>
</evidence>
<feature type="coiled-coil region" evidence="4">
    <location>
        <begin position="31"/>
        <end position="58"/>
    </location>
</feature>
<gene>
    <name evidence="6" type="ORF">NC661_01965</name>
</gene>
<organism evidence="6 7">
    <name type="scientific">Aquibacillus koreensis</name>
    <dbReference type="NCBI Taxonomy" id="279446"/>
    <lineage>
        <taxon>Bacteria</taxon>
        <taxon>Bacillati</taxon>
        <taxon>Bacillota</taxon>
        <taxon>Bacilli</taxon>
        <taxon>Bacillales</taxon>
        <taxon>Bacillaceae</taxon>
        <taxon>Aquibacillus</taxon>
    </lineage>
</organism>
<feature type="domain" description="Sporulation initiation phosphotransferase B C-terminal" evidence="5">
    <location>
        <begin position="59"/>
        <end position="175"/>
    </location>
</feature>
<dbReference type="InterPro" id="IPR016122">
    <property type="entry name" value="SpoOB_C"/>
</dbReference>
<dbReference type="SUPFAM" id="SSF55890">
    <property type="entry name" value="Sporulation response regulatory protein Spo0B"/>
    <property type="match status" value="1"/>
</dbReference>
<dbReference type="Gene3D" id="1.10.287.130">
    <property type="match status" value="1"/>
</dbReference>
<dbReference type="AlphaFoldDB" id="A0A9X3WKQ1"/>
<evidence type="ECO:0000313" key="7">
    <source>
        <dbReference type="Proteomes" id="UP001145072"/>
    </source>
</evidence>
<keyword evidence="2" id="KW-0808">Transferase</keyword>
<evidence type="ECO:0000313" key="6">
    <source>
        <dbReference type="EMBL" id="MDC3419144.1"/>
    </source>
</evidence>
<proteinExistence type="predicted"/>